<evidence type="ECO:0000256" key="1">
    <source>
        <dbReference type="ARBA" id="ARBA00009884"/>
    </source>
</evidence>
<dbReference type="OrthoDB" id="10251230at2759"/>
<dbReference type="EMBL" id="BNJQ01000005">
    <property type="protein sequence ID" value="GHP03522.1"/>
    <property type="molecule type" value="Genomic_DNA"/>
</dbReference>
<keyword evidence="3" id="KW-1185">Reference proteome</keyword>
<dbReference type="InterPro" id="IPR001619">
    <property type="entry name" value="Sec1-like"/>
</dbReference>
<comment type="similarity">
    <text evidence="1">Belongs to the STXBP/unc-18/SEC1 family.</text>
</comment>
<accession>A0A830HA58</accession>
<dbReference type="PIRSF" id="PIRSF005715">
    <property type="entry name" value="VPS45_Sec1"/>
    <property type="match status" value="1"/>
</dbReference>
<evidence type="ECO:0000313" key="3">
    <source>
        <dbReference type="Proteomes" id="UP000660262"/>
    </source>
</evidence>
<sequence length="679" mass="70670">MALREKSGGASGADVASLLSLPFLSDNSIRSRQILSLAKLLSSPSSGESPGDSGEFKVFVLDALARDIVAPLLKVQDLRKLGVTLHLALEDASRQAIPDVPAVYLCAPTPENISRIVNDTVAGMYAAASLNFTPSISRVSMEALAREMINGSKAGGGTDASNGTASGNALSRVRSVFDQYMSFVSLEPNFFSLRIPDAYVAFNDPAARDVDVANATSRVVEGLFSALATVGAMPWCLRCPRGGIAEHVAGALHAKLKDHANPAKSTIFATDDAARPLVVILDRNFDLGTALAHSWDYQPLVHDVLSLKLNRVSVPPSSGGTASPKAAKTYDLDRDDFFWSTHAASPFPKVAEDVDVQLNQYKRAVEEISKQATAGDDPSAAFDANRSDLSANTKKLMSAVNSLPELTARKRIIDKHTNIATSLLGSIKTRSLDVYCSVEAELMTGKGDRAAAAQLLSAAVGGGGGEGSLRGTATDHLRLALVHLLSGGSGAGDSEGVESSLRSLGCDMGAYLYAKRMVSLNLAGPAPGSGVTGASAGVGGMTARDSDGNLLSDWADKAFSSVTKGVKALMMSERRPAVVDACEALISEGASSSAVPLGTAPRIDVSNFARFEPRGSSSGTAPRSVVVFMVGGGCYAEYLSLNAWSKSVGVRTTYGCTECVSGGELAAQLSVLGDKASLK</sequence>
<dbReference type="GO" id="GO:0016192">
    <property type="term" value="P:vesicle-mediated transport"/>
    <property type="evidence" value="ECO:0007669"/>
    <property type="project" value="InterPro"/>
</dbReference>
<dbReference type="Gene3D" id="1.25.40.60">
    <property type="match status" value="1"/>
</dbReference>
<dbReference type="Pfam" id="PF00995">
    <property type="entry name" value="Sec1"/>
    <property type="match status" value="1"/>
</dbReference>
<reference evidence="2" key="1">
    <citation type="submission" date="2020-10" db="EMBL/GenBank/DDBJ databases">
        <title>Unveiling of a novel bifunctional photoreceptor, Dualchrome1, isolated from a cosmopolitan green alga.</title>
        <authorList>
            <person name="Suzuki S."/>
            <person name="Kawachi M."/>
        </authorList>
    </citation>
    <scope>NUCLEOTIDE SEQUENCE</scope>
    <source>
        <strain evidence="2">NIES 2893</strain>
    </source>
</reference>
<dbReference type="AlphaFoldDB" id="A0A830HA58"/>
<dbReference type="Gene3D" id="3.40.50.1910">
    <property type="match status" value="1"/>
</dbReference>
<dbReference type="PANTHER" id="PTHR11679">
    <property type="entry name" value="VESICLE PROTEIN SORTING-ASSOCIATED"/>
    <property type="match status" value="1"/>
</dbReference>
<gene>
    <name evidence="2" type="ORF">PPROV_000227800</name>
</gene>
<dbReference type="Gene3D" id="3.90.830.10">
    <property type="entry name" value="Syntaxin Binding Protein 1, Chain A, domain 2"/>
    <property type="match status" value="1"/>
</dbReference>
<dbReference type="InterPro" id="IPR027482">
    <property type="entry name" value="Sec1-like_dom2"/>
</dbReference>
<dbReference type="Proteomes" id="UP000660262">
    <property type="component" value="Unassembled WGS sequence"/>
</dbReference>
<protein>
    <submittedName>
        <fullName evidence="2">Uncharacterized protein</fullName>
    </submittedName>
</protein>
<dbReference type="SUPFAM" id="SSF56815">
    <property type="entry name" value="Sec1/munc18-like (SM) proteins"/>
    <property type="match status" value="1"/>
</dbReference>
<dbReference type="InterPro" id="IPR043154">
    <property type="entry name" value="Sec-1-like_dom1"/>
</dbReference>
<evidence type="ECO:0000313" key="2">
    <source>
        <dbReference type="EMBL" id="GHP03522.1"/>
    </source>
</evidence>
<dbReference type="InterPro" id="IPR036045">
    <property type="entry name" value="Sec1-like_sf"/>
</dbReference>
<dbReference type="Gene3D" id="3.40.50.2060">
    <property type="match status" value="1"/>
</dbReference>
<dbReference type="InterPro" id="IPR043127">
    <property type="entry name" value="Sec-1-like_dom3a"/>
</dbReference>
<name>A0A830HA58_9CHLO</name>
<organism evidence="2 3">
    <name type="scientific">Pycnococcus provasolii</name>
    <dbReference type="NCBI Taxonomy" id="41880"/>
    <lineage>
        <taxon>Eukaryota</taxon>
        <taxon>Viridiplantae</taxon>
        <taxon>Chlorophyta</taxon>
        <taxon>Pseudoscourfieldiophyceae</taxon>
        <taxon>Pseudoscourfieldiales</taxon>
        <taxon>Pycnococcaceae</taxon>
        <taxon>Pycnococcus</taxon>
    </lineage>
</organism>
<proteinExistence type="inferred from homology"/>
<comment type="caution">
    <text evidence="2">The sequence shown here is derived from an EMBL/GenBank/DDBJ whole genome shotgun (WGS) entry which is preliminary data.</text>
</comment>